<dbReference type="AlphaFoldDB" id="A0A8C2LVA3"/>
<dbReference type="GeneTree" id="ENSGT00940000157025"/>
<dbReference type="InterPro" id="IPR016342">
    <property type="entry name" value="AP_complex_bsu_1_2_4"/>
</dbReference>
<evidence type="ECO:0000256" key="5">
    <source>
        <dbReference type="ARBA" id="ARBA00023034"/>
    </source>
</evidence>
<dbReference type="Gene3D" id="3.30.310.10">
    <property type="entry name" value="TATA-Binding Protein"/>
    <property type="match status" value="1"/>
</dbReference>
<dbReference type="Gene3D" id="1.25.10.10">
    <property type="entry name" value="Leucine-rich Repeat Variant"/>
    <property type="match status" value="1"/>
</dbReference>
<evidence type="ECO:0000256" key="8">
    <source>
        <dbReference type="ARBA" id="ARBA00063060"/>
    </source>
</evidence>
<reference evidence="11" key="2">
    <citation type="submission" date="2025-09" db="UniProtKB">
        <authorList>
            <consortium name="Ensembl"/>
        </authorList>
    </citation>
    <scope>IDENTIFICATION</scope>
</reference>
<evidence type="ECO:0000256" key="6">
    <source>
        <dbReference type="ARBA" id="ARBA00023136"/>
    </source>
</evidence>
<dbReference type="SUPFAM" id="SSF48371">
    <property type="entry name" value="ARM repeat"/>
    <property type="match status" value="1"/>
</dbReference>
<evidence type="ECO:0000256" key="3">
    <source>
        <dbReference type="ARBA" id="ARBA00022448"/>
    </source>
</evidence>
<keyword evidence="3 9" id="KW-0813">Transport</keyword>
<dbReference type="GO" id="GO:0030131">
    <property type="term" value="C:clathrin adaptor complex"/>
    <property type="evidence" value="ECO:0007669"/>
    <property type="project" value="InterPro"/>
</dbReference>
<dbReference type="GO" id="GO:0016192">
    <property type="term" value="P:vesicle-mediated transport"/>
    <property type="evidence" value="ECO:0007669"/>
    <property type="project" value="InterPro"/>
</dbReference>
<evidence type="ECO:0000256" key="9">
    <source>
        <dbReference type="PIRNR" id="PIRNR002291"/>
    </source>
</evidence>
<keyword evidence="5" id="KW-0333">Golgi apparatus</keyword>
<accession>A0A8C2LVA3</accession>
<evidence type="ECO:0000313" key="11">
    <source>
        <dbReference type="Ensembl" id="ENSCGRP00001008942.1"/>
    </source>
</evidence>
<dbReference type="InterPro" id="IPR015151">
    <property type="entry name" value="B-adaptin_app_sub_C"/>
</dbReference>
<comment type="subunit">
    <text evidence="8">Adaptor protein complex 4 (AP-4) is a heterotetramer composed of two large adaptins (epsilon-type subunit AP4E1 and beta-type subunit AP4B1), a medium adaptin (mu-type subunit AP4M1) and a small adaptin (sigma-type AP4S1). Interacts with TEPSIN; this interaction requires the presence of a functional AP-4 complex. Interacts with GRIA2; probably indirect it mediates the somatodendritic localization of GRIA2 in neurons.</text>
</comment>
<keyword evidence="6 9" id="KW-0472">Membrane</keyword>
<dbReference type="InterPro" id="IPR026739">
    <property type="entry name" value="AP_beta"/>
</dbReference>
<dbReference type="Proteomes" id="UP000694386">
    <property type="component" value="Unplaced"/>
</dbReference>
<feature type="domain" description="Beta-adaptin appendage C-terminal subdomain" evidence="10">
    <location>
        <begin position="452"/>
        <end position="564"/>
    </location>
</feature>
<sequence length="571" mass="64578">MPYLGSEDVVKELKKALCNPHIQTDRLRYRNVIQRVIRMSKLDQWGQAEVLHFLLRYQPRSEEELFDILNLLDSYLKSSSTGVVMGATKLFLILAKKFPHVQTDVLVRVKGPLLAACSSESRELCFAALCHVRQVLHSLPGHFSSHYKKFFCSYSEPHYIKLQKVEVLCELVNDENVQQVLEELQGYCTDVSADFAQAAIFAIGSIAKTYTEQCVQILTELLGLRQEHITTVVVQTFRDLVWLCPQCTEAVCQALPGCEENIQDSEGKQALIWLLGVHGEKIPNAPYVLEDFVENVKSETFPAVKMELLTALMRLFLSRPAECQDMLGRLLHYCIEEEKDMAVRDRGLFYYRLLLVGIDEVKQILCSPKSDPSLGLLEDQPERPVNSWASDFNTLVPVYGKAHWATISKSQKVERHRLELPTNTSLAISGQLISEENKEGIQESPDSEALMLVPNLQLTAEYFEKTWLSLKVTHQQVFPWQGEVQPDTLQMALKVVNVQTIAMSRTGAQPWKAYLSAQDDTGCLFLTELLLKPENSEMQISVKQSEARTDTLHGFVSVLETVIGTIGDIKS</sequence>
<dbReference type="SMART" id="SM01020">
    <property type="entry name" value="B2-adapt-app_C"/>
    <property type="match status" value="1"/>
</dbReference>
<dbReference type="PIRSF" id="PIRSF002291">
    <property type="entry name" value="AP_complex_beta"/>
    <property type="match status" value="1"/>
</dbReference>
<dbReference type="InterPro" id="IPR012295">
    <property type="entry name" value="TBP_dom_sf"/>
</dbReference>
<evidence type="ECO:0000256" key="1">
    <source>
        <dbReference type="ARBA" id="ARBA00004150"/>
    </source>
</evidence>
<keyword evidence="4 9" id="KW-0653">Protein transport</keyword>
<dbReference type="GO" id="GO:0030276">
    <property type="term" value="F:clathrin binding"/>
    <property type="evidence" value="ECO:0007669"/>
    <property type="project" value="InterPro"/>
</dbReference>
<dbReference type="GO" id="GO:0005802">
    <property type="term" value="C:trans-Golgi network"/>
    <property type="evidence" value="ECO:0007669"/>
    <property type="project" value="UniProtKB-ARBA"/>
</dbReference>
<protein>
    <recommendedName>
        <fullName evidence="9">AP complex subunit beta</fullName>
    </recommendedName>
</protein>
<evidence type="ECO:0000259" key="10">
    <source>
        <dbReference type="SMART" id="SM01020"/>
    </source>
</evidence>
<dbReference type="FunFam" id="1.25.10.10:FF:000151">
    <property type="entry name" value="AP complex subunit beta"/>
    <property type="match status" value="1"/>
</dbReference>
<gene>
    <name evidence="11" type="primary">Ap4b1</name>
</gene>
<evidence type="ECO:0000256" key="4">
    <source>
        <dbReference type="ARBA" id="ARBA00022927"/>
    </source>
</evidence>
<name>A0A8C2LVA3_CRIGR</name>
<reference evidence="11" key="1">
    <citation type="submission" date="2025-08" db="UniProtKB">
        <authorList>
            <consortium name="Ensembl"/>
        </authorList>
    </citation>
    <scope>IDENTIFICATION</scope>
</reference>
<dbReference type="FunFam" id="3.30.310.10:FF:000013">
    <property type="entry name" value="AP complex subunit beta"/>
    <property type="match status" value="1"/>
</dbReference>
<dbReference type="PANTHER" id="PTHR11134">
    <property type="entry name" value="ADAPTOR COMPLEX SUBUNIT BETA FAMILY MEMBER"/>
    <property type="match status" value="1"/>
</dbReference>
<evidence type="ECO:0000256" key="7">
    <source>
        <dbReference type="ARBA" id="ARBA00053594"/>
    </source>
</evidence>
<dbReference type="InterPro" id="IPR002553">
    <property type="entry name" value="Clathrin/coatomer_adapt-like_N"/>
</dbReference>
<evidence type="ECO:0000313" key="12">
    <source>
        <dbReference type="Proteomes" id="UP000694386"/>
    </source>
</evidence>
<dbReference type="Ensembl" id="ENSCGRT00001013103.1">
    <property type="protein sequence ID" value="ENSCGRP00001008942.1"/>
    <property type="gene ID" value="ENSCGRG00001011109.1"/>
</dbReference>
<comment type="function">
    <text evidence="7">Component of the adaptor protein complex 4 (AP-4). Adaptor protein complexes are vesicle coat components involved both in vesicle formation and cargo selection. They control the vesicular transport of proteins in different trafficking pathways. AP-4 forms a non clathrin-associated coat on vesicles departing the trans-Golgi network (TGN) and may be involved in the targeting of proteins from the trans-Golgi network (TGN) to the endosomal-lysosomal system. It is also involved in protein sorting to the basolateral membrane in epithelial cells and the proper asymmetric localization of somatodendritic proteins in neurons. AP-4 is involved in the recognition and binding of tyrosine-based sorting signals found in the cytoplasmic part of cargos, but may also recognize other types of sorting signal.</text>
</comment>
<dbReference type="InterPro" id="IPR011989">
    <property type="entry name" value="ARM-like"/>
</dbReference>
<dbReference type="GO" id="GO:0006886">
    <property type="term" value="P:intracellular protein transport"/>
    <property type="evidence" value="ECO:0007669"/>
    <property type="project" value="InterPro"/>
</dbReference>
<dbReference type="Pfam" id="PF01602">
    <property type="entry name" value="Adaptin_N"/>
    <property type="match status" value="1"/>
</dbReference>
<dbReference type="InterPro" id="IPR016024">
    <property type="entry name" value="ARM-type_fold"/>
</dbReference>
<comment type="similarity">
    <text evidence="2 9">Belongs to the adaptor complexes large subunit family.</text>
</comment>
<evidence type="ECO:0000256" key="2">
    <source>
        <dbReference type="ARBA" id="ARBA00006613"/>
    </source>
</evidence>
<proteinExistence type="inferred from homology"/>
<organism evidence="11 12">
    <name type="scientific">Cricetulus griseus</name>
    <name type="common">Chinese hamster</name>
    <name type="synonym">Cricetulus barabensis griseus</name>
    <dbReference type="NCBI Taxonomy" id="10029"/>
    <lineage>
        <taxon>Eukaryota</taxon>
        <taxon>Metazoa</taxon>
        <taxon>Chordata</taxon>
        <taxon>Craniata</taxon>
        <taxon>Vertebrata</taxon>
        <taxon>Euteleostomi</taxon>
        <taxon>Mammalia</taxon>
        <taxon>Eutheria</taxon>
        <taxon>Euarchontoglires</taxon>
        <taxon>Glires</taxon>
        <taxon>Rodentia</taxon>
        <taxon>Myomorpha</taxon>
        <taxon>Muroidea</taxon>
        <taxon>Cricetidae</taxon>
        <taxon>Cricetinae</taxon>
        <taxon>Cricetulus</taxon>
    </lineage>
</organism>
<dbReference type="Pfam" id="PF09066">
    <property type="entry name" value="B2-adapt-app_C"/>
    <property type="match status" value="1"/>
</dbReference>
<dbReference type="GO" id="GO:0006605">
    <property type="term" value="P:protein targeting"/>
    <property type="evidence" value="ECO:0007669"/>
    <property type="project" value="UniProtKB-ARBA"/>
</dbReference>
<comment type="subcellular location">
    <subcellularLocation>
        <location evidence="1">Golgi apparatus</location>
        <location evidence="1">trans-Golgi network membrane</location>
        <topology evidence="1">Peripheral membrane protein</topology>
    </subcellularLocation>
</comment>